<sequence length="109" mass="12492">MKIILSSFQLFLIIGGTDSSPGEWPWQVSLHVKLSRRRHLCGGSIISNQWILTAAHCFMSTVLLTILLHLKQMRDTYKSVNFLMQHELFLTVISYYQGKSVVKLVIQSI</sequence>
<keyword evidence="1" id="KW-1015">Disulfide bond</keyword>
<dbReference type="GO" id="GO:0006508">
    <property type="term" value="P:proteolysis"/>
    <property type="evidence" value="ECO:0007669"/>
    <property type="project" value="InterPro"/>
</dbReference>
<dbReference type="Ensembl" id="ENSPSTT00000007009.1">
    <property type="protein sequence ID" value="ENSPSTP00000006678.1"/>
    <property type="gene ID" value="ENSPSTG00000004733.1"/>
</dbReference>
<keyword evidence="3" id="KW-0732">Signal</keyword>
<dbReference type="Proteomes" id="UP000694428">
    <property type="component" value="Unplaced"/>
</dbReference>
<keyword evidence="2" id="KW-1133">Transmembrane helix</keyword>
<evidence type="ECO:0000256" key="1">
    <source>
        <dbReference type="ARBA" id="ARBA00023157"/>
    </source>
</evidence>
<dbReference type="GO" id="GO:0004252">
    <property type="term" value="F:serine-type endopeptidase activity"/>
    <property type="evidence" value="ECO:0007669"/>
    <property type="project" value="InterPro"/>
</dbReference>
<feature type="transmembrane region" description="Helical" evidence="2">
    <location>
        <begin position="50"/>
        <end position="70"/>
    </location>
</feature>
<dbReference type="SUPFAM" id="SSF50494">
    <property type="entry name" value="Trypsin-like serine proteases"/>
    <property type="match status" value="1"/>
</dbReference>
<evidence type="ECO:0000259" key="4">
    <source>
        <dbReference type="PROSITE" id="PS50240"/>
    </source>
</evidence>
<dbReference type="Pfam" id="PF00089">
    <property type="entry name" value="Trypsin"/>
    <property type="match status" value="1"/>
</dbReference>
<proteinExistence type="predicted"/>
<organism evidence="5 6">
    <name type="scientific">Pavo cristatus</name>
    <name type="common">Indian peafowl</name>
    <name type="synonym">Blue peafowl</name>
    <dbReference type="NCBI Taxonomy" id="9049"/>
    <lineage>
        <taxon>Eukaryota</taxon>
        <taxon>Metazoa</taxon>
        <taxon>Chordata</taxon>
        <taxon>Craniata</taxon>
        <taxon>Vertebrata</taxon>
        <taxon>Euteleostomi</taxon>
        <taxon>Archelosauria</taxon>
        <taxon>Archosauria</taxon>
        <taxon>Dinosauria</taxon>
        <taxon>Saurischia</taxon>
        <taxon>Theropoda</taxon>
        <taxon>Coelurosauria</taxon>
        <taxon>Aves</taxon>
        <taxon>Neognathae</taxon>
        <taxon>Galloanserae</taxon>
        <taxon>Galliformes</taxon>
        <taxon>Phasianidae</taxon>
        <taxon>Phasianinae</taxon>
        <taxon>Pavo</taxon>
    </lineage>
</organism>
<keyword evidence="6" id="KW-1185">Reference proteome</keyword>
<dbReference type="AlphaFoldDB" id="A0A8C9EXZ1"/>
<dbReference type="PANTHER" id="PTHR24252:SF7">
    <property type="entry name" value="HYALIN"/>
    <property type="match status" value="1"/>
</dbReference>
<name>A0A8C9EXZ1_PAVCR</name>
<dbReference type="InterPro" id="IPR009003">
    <property type="entry name" value="Peptidase_S1_PA"/>
</dbReference>
<dbReference type="InterPro" id="IPR018114">
    <property type="entry name" value="TRYPSIN_HIS"/>
</dbReference>
<dbReference type="PANTHER" id="PTHR24252">
    <property type="entry name" value="ACROSIN-RELATED"/>
    <property type="match status" value="1"/>
</dbReference>
<feature type="signal peptide" evidence="3">
    <location>
        <begin position="1"/>
        <end position="19"/>
    </location>
</feature>
<reference evidence="5" key="1">
    <citation type="submission" date="2025-08" db="UniProtKB">
        <authorList>
            <consortium name="Ensembl"/>
        </authorList>
    </citation>
    <scope>IDENTIFICATION</scope>
</reference>
<evidence type="ECO:0000313" key="5">
    <source>
        <dbReference type="Ensembl" id="ENSPSTP00000006678.1"/>
    </source>
</evidence>
<feature type="domain" description="Peptidase S1" evidence="4">
    <location>
        <begin position="13"/>
        <end position="109"/>
    </location>
</feature>
<evidence type="ECO:0000256" key="3">
    <source>
        <dbReference type="SAM" id="SignalP"/>
    </source>
</evidence>
<reference evidence="5" key="2">
    <citation type="submission" date="2025-09" db="UniProtKB">
        <authorList>
            <consortium name="Ensembl"/>
        </authorList>
    </citation>
    <scope>IDENTIFICATION</scope>
</reference>
<dbReference type="PROSITE" id="PS50240">
    <property type="entry name" value="TRYPSIN_DOM"/>
    <property type="match status" value="1"/>
</dbReference>
<keyword evidence="2" id="KW-0812">Transmembrane</keyword>
<dbReference type="PROSITE" id="PS00134">
    <property type="entry name" value="TRYPSIN_HIS"/>
    <property type="match status" value="1"/>
</dbReference>
<dbReference type="Gene3D" id="2.40.10.10">
    <property type="entry name" value="Trypsin-like serine proteases"/>
    <property type="match status" value="1"/>
</dbReference>
<dbReference type="InterPro" id="IPR043504">
    <property type="entry name" value="Peptidase_S1_PA_chymotrypsin"/>
</dbReference>
<dbReference type="InterPro" id="IPR001254">
    <property type="entry name" value="Trypsin_dom"/>
</dbReference>
<protein>
    <recommendedName>
        <fullName evidence="4">Peptidase S1 domain-containing protein</fullName>
    </recommendedName>
</protein>
<evidence type="ECO:0000313" key="6">
    <source>
        <dbReference type="Proteomes" id="UP000694428"/>
    </source>
</evidence>
<keyword evidence="2" id="KW-0472">Membrane</keyword>
<accession>A0A8C9EXZ1</accession>
<evidence type="ECO:0000256" key="2">
    <source>
        <dbReference type="SAM" id="Phobius"/>
    </source>
</evidence>
<feature type="chain" id="PRO_5034033820" description="Peptidase S1 domain-containing protein" evidence="3">
    <location>
        <begin position="20"/>
        <end position="109"/>
    </location>
</feature>